<evidence type="ECO:0000313" key="4">
    <source>
        <dbReference type="EMBL" id="TDD06350.1"/>
    </source>
</evidence>
<dbReference type="SUPFAM" id="SSF51735">
    <property type="entry name" value="NAD(P)-binding Rossmann-fold domains"/>
    <property type="match status" value="1"/>
</dbReference>
<dbReference type="Proteomes" id="UP000295674">
    <property type="component" value="Unassembled WGS sequence"/>
</dbReference>
<dbReference type="RefSeq" id="WP_132674320.1">
    <property type="nucleotide sequence ID" value="NZ_SMKS01000017.1"/>
</dbReference>
<feature type="region of interest" description="Disordered" evidence="3">
    <location>
        <begin position="177"/>
        <end position="196"/>
    </location>
</feature>
<dbReference type="Gene3D" id="3.40.50.720">
    <property type="entry name" value="NAD(P)-binding Rossmann-like Domain"/>
    <property type="match status" value="1"/>
</dbReference>
<dbReference type="PANTHER" id="PTHR24321">
    <property type="entry name" value="DEHYDROGENASES, SHORT CHAIN"/>
    <property type="match status" value="1"/>
</dbReference>
<comment type="caution">
    <text evidence="4">The sequence shown here is derived from an EMBL/GenBank/DDBJ whole genome shotgun (WGS) entry which is preliminary data.</text>
</comment>
<gene>
    <name evidence="4" type="ORF">E1181_12680</name>
</gene>
<dbReference type="GO" id="GO:0016491">
    <property type="term" value="F:oxidoreductase activity"/>
    <property type="evidence" value="ECO:0007669"/>
    <property type="project" value="UniProtKB-KW"/>
</dbReference>
<name>A0A4R4W0G6_9PSEU</name>
<dbReference type="InterPro" id="IPR036291">
    <property type="entry name" value="NAD(P)-bd_dom_sf"/>
</dbReference>
<evidence type="ECO:0000256" key="3">
    <source>
        <dbReference type="SAM" id="MobiDB-lite"/>
    </source>
</evidence>
<evidence type="ECO:0000313" key="5">
    <source>
        <dbReference type="Proteomes" id="UP000295674"/>
    </source>
</evidence>
<organism evidence="4 5">
    <name type="scientific">Saccharopolyspora terrae</name>
    <dbReference type="NCBI Taxonomy" id="2530384"/>
    <lineage>
        <taxon>Bacteria</taxon>
        <taxon>Bacillati</taxon>
        <taxon>Actinomycetota</taxon>
        <taxon>Actinomycetes</taxon>
        <taxon>Pseudonocardiales</taxon>
        <taxon>Pseudonocardiaceae</taxon>
        <taxon>Saccharopolyspora</taxon>
    </lineage>
</organism>
<proteinExistence type="inferred from homology"/>
<evidence type="ECO:0000256" key="2">
    <source>
        <dbReference type="ARBA" id="ARBA00023002"/>
    </source>
</evidence>
<keyword evidence="2" id="KW-0560">Oxidoreductase</keyword>
<dbReference type="InterPro" id="IPR002347">
    <property type="entry name" value="SDR_fam"/>
</dbReference>
<keyword evidence="5" id="KW-1185">Reference proteome</keyword>
<accession>A0A4R4W0G6</accession>
<protein>
    <submittedName>
        <fullName evidence="4">SDR family oxidoreductase</fullName>
    </submittedName>
</protein>
<dbReference type="Pfam" id="PF13561">
    <property type="entry name" value="adh_short_C2"/>
    <property type="match status" value="1"/>
</dbReference>
<dbReference type="FunFam" id="3.40.50.720:FF:000084">
    <property type="entry name" value="Short-chain dehydrogenase reductase"/>
    <property type="match status" value="1"/>
</dbReference>
<dbReference type="PRINTS" id="PR00080">
    <property type="entry name" value="SDRFAMILY"/>
</dbReference>
<dbReference type="PANTHER" id="PTHR24321:SF8">
    <property type="entry name" value="ESTRADIOL 17-BETA-DEHYDROGENASE 8-RELATED"/>
    <property type="match status" value="1"/>
</dbReference>
<dbReference type="AlphaFoldDB" id="A0A4R4W0G6"/>
<reference evidence="4 5" key="1">
    <citation type="submission" date="2019-03" db="EMBL/GenBank/DDBJ databases">
        <title>Draft genome sequences of novel Actinobacteria.</title>
        <authorList>
            <person name="Sahin N."/>
            <person name="Ay H."/>
            <person name="Saygin H."/>
        </authorList>
    </citation>
    <scope>NUCLEOTIDE SEQUENCE [LARGE SCALE GENOMIC DNA]</scope>
    <source>
        <strain evidence="4 5">16K309</strain>
    </source>
</reference>
<evidence type="ECO:0000256" key="1">
    <source>
        <dbReference type="ARBA" id="ARBA00006484"/>
    </source>
</evidence>
<comment type="similarity">
    <text evidence="1">Belongs to the short-chain dehydrogenases/reductases (SDR) family.</text>
</comment>
<dbReference type="PRINTS" id="PR00081">
    <property type="entry name" value="GDHRDH"/>
</dbReference>
<dbReference type="OrthoDB" id="3542748at2"/>
<dbReference type="CDD" id="cd05233">
    <property type="entry name" value="SDR_c"/>
    <property type="match status" value="1"/>
</dbReference>
<sequence>MTSGRGGRLDGKTCVVTGAAGGLGAEICRVIGSEGGVTIGLDLVGAPDSDLLQVDIRDERSVAQAIQRIAQEHGGIDVLVNNVGVGGPRKPAHEVEIAEFDELFAVNVRGTWLCTKHVVPQMIAAGGGSIINMSSMYGMVGNAMVPLYHATKGAVRLMTKADAATYAQHAIRVNSVHPGSIETGSGGSVRQDESPAAREYNARTLAAIPLGARGEPADVAHGVLFLASDESKYITGAELVIDGGYTAV</sequence>
<dbReference type="EMBL" id="SMKS01000017">
    <property type="protein sequence ID" value="TDD06350.1"/>
    <property type="molecule type" value="Genomic_DNA"/>
</dbReference>